<feature type="domain" description="DUF2134" evidence="2">
    <location>
        <begin position="77"/>
        <end position="183"/>
    </location>
</feature>
<comment type="caution">
    <text evidence="3">The sequence shown here is derived from an EMBL/GenBank/DDBJ whole genome shotgun (WGS) entry which is preliminary data.</text>
</comment>
<dbReference type="Proteomes" id="UP000054851">
    <property type="component" value="Unassembled WGS sequence"/>
</dbReference>
<sequence length="370" mass="38617">MRRTRHLNSMRQGSNTLRVRRSSGPGTILRRQRGAIALSMPFMLITALAAGAFAVDIGHLFYVRTELQTAADAAALAGAAKLLPGSISGPNWSAAQLAATNAMGLNKSEGATLHDASVQAGYWNLTGTPAVIEATTILPGSYDAPSVQVSVSRAPGLNGGPVSYFLAPLFGMNNGPVKATAVATVSAPGSVAAGGLFPMEIGSCIYTYYWDVRTGMPRNDPATGAPYTVYIGDVSNPLTQVNGCQTGQWTGFQTGVQNVPDVEGLIVSGNPQALGIGDSISIASGDMTTIYPYVRNRYKAGTTVVMPVVYDATSSPQNILAFTAFHIDTALGGSSKYIKGHFVGGYPITTAGNEQVGPYYGAYLPPRLAR</sequence>
<dbReference type="Pfam" id="PF09977">
    <property type="entry name" value="Tad_C"/>
    <property type="match status" value="1"/>
</dbReference>
<evidence type="ECO:0000256" key="1">
    <source>
        <dbReference type="SAM" id="MobiDB-lite"/>
    </source>
</evidence>
<name>A0A158CWR4_9BURK</name>
<protein>
    <submittedName>
        <fullName evidence="3">Membrane protein</fullName>
    </submittedName>
</protein>
<organism evidence="3 4">
    <name type="scientific">Caballeronia hypogeia</name>
    <dbReference type="NCBI Taxonomy" id="1777140"/>
    <lineage>
        <taxon>Bacteria</taxon>
        <taxon>Pseudomonadati</taxon>
        <taxon>Pseudomonadota</taxon>
        <taxon>Betaproteobacteria</taxon>
        <taxon>Burkholderiales</taxon>
        <taxon>Burkholderiaceae</taxon>
        <taxon>Caballeronia</taxon>
    </lineage>
</organism>
<proteinExistence type="predicted"/>
<evidence type="ECO:0000313" key="3">
    <source>
        <dbReference type="EMBL" id="SAK86832.1"/>
    </source>
</evidence>
<dbReference type="STRING" id="1777140.AWB79_06126"/>
<feature type="region of interest" description="Disordered" evidence="1">
    <location>
        <begin position="1"/>
        <end position="24"/>
    </location>
</feature>
<dbReference type="AlphaFoldDB" id="A0A158CWR4"/>
<dbReference type="EMBL" id="FCOA02000030">
    <property type="protein sequence ID" value="SAK86832.1"/>
    <property type="molecule type" value="Genomic_DNA"/>
</dbReference>
<accession>A0A158CWR4</accession>
<reference evidence="3" key="1">
    <citation type="submission" date="2016-01" db="EMBL/GenBank/DDBJ databases">
        <authorList>
            <person name="Peeters C."/>
        </authorList>
    </citation>
    <scope>NUCLEOTIDE SEQUENCE</scope>
    <source>
        <strain evidence="3">LMG 29322</strain>
    </source>
</reference>
<evidence type="ECO:0000259" key="2">
    <source>
        <dbReference type="Pfam" id="PF09977"/>
    </source>
</evidence>
<keyword evidence="4" id="KW-1185">Reference proteome</keyword>
<evidence type="ECO:0000313" key="4">
    <source>
        <dbReference type="Proteomes" id="UP000054851"/>
    </source>
</evidence>
<dbReference type="InterPro" id="IPR018705">
    <property type="entry name" value="DUF2134_membrane"/>
</dbReference>
<gene>
    <name evidence="3" type="ORF">AWB79_06126</name>
</gene>